<protein>
    <submittedName>
        <fullName evidence="2">Uncharacterized protein</fullName>
    </submittedName>
</protein>
<feature type="non-terminal residue" evidence="2">
    <location>
        <position position="116"/>
    </location>
</feature>
<dbReference type="AlphaFoldDB" id="A0A0B6YFR3"/>
<organism evidence="2">
    <name type="scientific">Arion vulgaris</name>
    <dbReference type="NCBI Taxonomy" id="1028688"/>
    <lineage>
        <taxon>Eukaryota</taxon>
        <taxon>Metazoa</taxon>
        <taxon>Spiralia</taxon>
        <taxon>Lophotrochozoa</taxon>
        <taxon>Mollusca</taxon>
        <taxon>Gastropoda</taxon>
        <taxon>Heterobranchia</taxon>
        <taxon>Euthyneura</taxon>
        <taxon>Panpulmonata</taxon>
        <taxon>Eupulmonata</taxon>
        <taxon>Stylommatophora</taxon>
        <taxon>Helicina</taxon>
        <taxon>Arionoidea</taxon>
        <taxon>Arionidae</taxon>
        <taxon>Arion</taxon>
    </lineage>
</organism>
<name>A0A0B6YFR3_9EUPU</name>
<gene>
    <name evidence="2" type="primary">ORF22601</name>
</gene>
<evidence type="ECO:0000313" key="2">
    <source>
        <dbReference type="EMBL" id="CEK54365.1"/>
    </source>
</evidence>
<reference evidence="2" key="1">
    <citation type="submission" date="2014-12" db="EMBL/GenBank/DDBJ databases">
        <title>Insight into the proteome of Arion vulgaris.</title>
        <authorList>
            <person name="Aradska J."/>
            <person name="Bulat T."/>
            <person name="Smidak R."/>
            <person name="Sarate P."/>
            <person name="Gangsoo J."/>
            <person name="Sialana F."/>
            <person name="Bilban M."/>
            <person name="Lubec G."/>
        </authorList>
    </citation>
    <scope>NUCLEOTIDE SEQUENCE</scope>
    <source>
        <tissue evidence="2">Skin</tissue>
    </source>
</reference>
<sequence>GVLPAQLKEIFVSLQLHSKRRSLSTIPSLVGDLSILKSQLAKADANGNISSSEEEEDDGVQTIVVDRKDTNDNCSVLESVYNIGTKTLTKSKNAKTGKKSLGGNKPKVVKKKNTVP</sequence>
<feature type="region of interest" description="Disordered" evidence="1">
    <location>
        <begin position="91"/>
        <end position="116"/>
    </location>
</feature>
<proteinExistence type="predicted"/>
<feature type="compositionally biased region" description="Basic residues" evidence="1">
    <location>
        <begin position="107"/>
        <end position="116"/>
    </location>
</feature>
<feature type="non-terminal residue" evidence="2">
    <location>
        <position position="1"/>
    </location>
</feature>
<dbReference type="EMBL" id="HACG01007500">
    <property type="protein sequence ID" value="CEK54365.1"/>
    <property type="molecule type" value="Transcribed_RNA"/>
</dbReference>
<accession>A0A0B6YFR3</accession>
<evidence type="ECO:0000256" key="1">
    <source>
        <dbReference type="SAM" id="MobiDB-lite"/>
    </source>
</evidence>